<name>A0A4Y9SUV9_9BURK</name>
<evidence type="ECO:0000256" key="1">
    <source>
        <dbReference type="SAM" id="SignalP"/>
    </source>
</evidence>
<reference evidence="2 3" key="1">
    <citation type="submission" date="2019-03" db="EMBL/GenBank/DDBJ databases">
        <title>Draft Genome Sequence of Massilia arenosa sp. nov., a Novel Massilia Species Isolated from a Sandy-loam Maize Soil.</title>
        <authorList>
            <person name="Raths R."/>
            <person name="Peta V."/>
            <person name="Bucking H."/>
        </authorList>
    </citation>
    <scope>NUCLEOTIDE SEQUENCE [LARGE SCALE GENOMIC DNA]</scope>
    <source>
        <strain evidence="2 3">MC02</strain>
    </source>
</reference>
<feature type="signal peptide" evidence="1">
    <location>
        <begin position="1"/>
        <end position="24"/>
    </location>
</feature>
<comment type="caution">
    <text evidence="2">The sequence shown here is derived from an EMBL/GenBank/DDBJ whole genome shotgun (WGS) entry which is preliminary data.</text>
</comment>
<dbReference type="InterPro" id="IPR011990">
    <property type="entry name" value="TPR-like_helical_dom_sf"/>
</dbReference>
<keyword evidence="1" id="KW-0732">Signal</keyword>
<dbReference type="SUPFAM" id="SSF48452">
    <property type="entry name" value="TPR-like"/>
    <property type="match status" value="1"/>
</dbReference>
<organism evidence="2 3">
    <name type="scientific">Zemynaea arenosa</name>
    <dbReference type="NCBI Taxonomy" id="2561931"/>
    <lineage>
        <taxon>Bacteria</taxon>
        <taxon>Pseudomonadati</taxon>
        <taxon>Pseudomonadota</taxon>
        <taxon>Betaproteobacteria</taxon>
        <taxon>Burkholderiales</taxon>
        <taxon>Oxalobacteraceae</taxon>
        <taxon>Telluria group</taxon>
        <taxon>Zemynaea</taxon>
    </lineage>
</organism>
<dbReference type="AlphaFoldDB" id="A0A4Y9SUV9"/>
<sequence length="413" mass="45970">MIWMHRLRAGFAALLLACALPALANETAPPEKEQELYLKAVQLMGEGKLEEARAALEHLIELEPQHAGAWLDLAISQCSLGHAVEAERLFREIEVRFAPSVGILEVINTNRQTGCRGWQPRSFWGAVLTRGFDDNVNQGASNPVFVIGSGSNQVEQTLSPDYLPQSDGYAQLALDFTRELSQKGTLAFAQVRARRYDSLRAQDTAAVLAGVLRPFTIGNWGARASGSVSAVTLGGKMYQSQALVQGQLAPPFKLPGQFDFALSGALGHVQYVSRHAFDADNGEAGVMLQRRGEGQQLQLGLGRMADRGATARLGGNRHGWYGSALYQWRINEHFSSELGWSRQDWHGQTVYSEGLIDVVRHQSTRQWRLGGSWQINKHNSLQFEWRDIHNRENISLFQYNGHAVQLNWRWDGP</sequence>
<dbReference type="EMBL" id="SPVF01000006">
    <property type="protein sequence ID" value="TFW30245.1"/>
    <property type="molecule type" value="Genomic_DNA"/>
</dbReference>
<evidence type="ECO:0000313" key="2">
    <source>
        <dbReference type="EMBL" id="TFW30245.1"/>
    </source>
</evidence>
<proteinExistence type="predicted"/>
<evidence type="ECO:0000313" key="3">
    <source>
        <dbReference type="Proteomes" id="UP000298438"/>
    </source>
</evidence>
<keyword evidence="3" id="KW-1185">Reference proteome</keyword>
<accession>A0A4Y9SUV9</accession>
<dbReference type="Gene3D" id="1.25.40.10">
    <property type="entry name" value="Tetratricopeptide repeat domain"/>
    <property type="match status" value="1"/>
</dbReference>
<dbReference type="RefSeq" id="WP_135205254.1">
    <property type="nucleotide sequence ID" value="NZ_SPVF01000006.1"/>
</dbReference>
<dbReference type="Proteomes" id="UP000298438">
    <property type="component" value="Unassembled WGS sequence"/>
</dbReference>
<dbReference type="OrthoDB" id="8768878at2"/>
<feature type="chain" id="PRO_5021408577" evidence="1">
    <location>
        <begin position="25"/>
        <end position="413"/>
    </location>
</feature>
<protein>
    <submittedName>
        <fullName evidence="2">Tetratricopeptide repeat protein</fullName>
    </submittedName>
</protein>
<dbReference type="Pfam" id="PF14559">
    <property type="entry name" value="TPR_19"/>
    <property type="match status" value="1"/>
</dbReference>
<gene>
    <name evidence="2" type="ORF">E4L96_00345</name>
</gene>